<evidence type="ECO:0000313" key="1">
    <source>
        <dbReference type="EMBL" id="MDP8568849.1"/>
    </source>
</evidence>
<organism evidence="1 2">
    <name type="scientific">Methylophilus aquaticus</name>
    <dbReference type="NCBI Taxonomy" id="1971610"/>
    <lineage>
        <taxon>Bacteria</taxon>
        <taxon>Pseudomonadati</taxon>
        <taxon>Pseudomonadota</taxon>
        <taxon>Betaproteobacteria</taxon>
        <taxon>Nitrosomonadales</taxon>
        <taxon>Methylophilaceae</taxon>
        <taxon>Methylophilus</taxon>
    </lineage>
</organism>
<accession>A0ABT9JW90</accession>
<gene>
    <name evidence="1" type="ORF">Q9291_13440</name>
</gene>
<keyword evidence="2" id="KW-1185">Reference proteome</keyword>
<feature type="non-terminal residue" evidence="1">
    <location>
        <position position="1"/>
    </location>
</feature>
<dbReference type="RefSeq" id="WP_306390630.1">
    <property type="nucleotide sequence ID" value="NZ_JAVCAP010000035.1"/>
</dbReference>
<dbReference type="EMBL" id="JAVCAP010000035">
    <property type="protein sequence ID" value="MDP8568849.1"/>
    <property type="molecule type" value="Genomic_DNA"/>
</dbReference>
<sequence>RMSFTLNTCPQHPRQLKQNRKIFHLKLQRFCPTKRGHLSTKAFNFFWPEVSFIFNSLSGVNKKFKKLMLYLY</sequence>
<name>A0ABT9JW90_9PROT</name>
<reference evidence="2" key="1">
    <citation type="journal article" date="2019" name="Int. J. Syst. Evol. Microbiol.">
        <title>The Global Catalogue of Microorganisms (GCM) 10K type strain sequencing project: providing services to taxonomists for standard genome sequencing and annotation.</title>
        <authorList>
            <consortium name="The Broad Institute Genomics Platform"/>
            <consortium name="The Broad Institute Genome Sequencing Center for Infectious Disease"/>
            <person name="Wu L."/>
            <person name="Ma J."/>
        </authorList>
    </citation>
    <scope>NUCLEOTIDE SEQUENCE [LARGE SCALE GENOMIC DNA]</scope>
    <source>
        <strain evidence="2">VKM B-3159</strain>
    </source>
</reference>
<comment type="caution">
    <text evidence="1">The sequence shown here is derived from an EMBL/GenBank/DDBJ whole genome shotgun (WGS) entry which is preliminary data.</text>
</comment>
<proteinExistence type="predicted"/>
<dbReference type="Proteomes" id="UP001225906">
    <property type="component" value="Unassembled WGS sequence"/>
</dbReference>
<evidence type="ECO:0000313" key="2">
    <source>
        <dbReference type="Proteomes" id="UP001225906"/>
    </source>
</evidence>
<protein>
    <submittedName>
        <fullName evidence="1">Uncharacterized protein</fullName>
    </submittedName>
</protein>